<feature type="compositionally biased region" description="Polar residues" evidence="7">
    <location>
        <begin position="149"/>
        <end position="158"/>
    </location>
</feature>
<dbReference type="AlphaFoldDB" id="A0AAN6TN07"/>
<feature type="compositionally biased region" description="Basic and acidic residues" evidence="7">
    <location>
        <begin position="132"/>
        <end position="147"/>
    </location>
</feature>
<comment type="function">
    <text evidence="6">Required for exosome-dependent processing of pre-rRNA and small nucleolar RNA (snRNA) precursors. Involved in processing of 35S pre-rRNA at the A0, A1 and A2 sites.</text>
</comment>
<comment type="subcellular location">
    <subcellularLocation>
        <location evidence="1 6">Nucleus</location>
    </subcellularLocation>
</comment>
<reference evidence="8" key="1">
    <citation type="journal article" date="2023" name="Mol. Phylogenet. Evol.">
        <title>Genome-scale phylogeny and comparative genomics of the fungal order Sordariales.</title>
        <authorList>
            <person name="Hensen N."/>
            <person name="Bonometti L."/>
            <person name="Westerberg I."/>
            <person name="Brannstrom I.O."/>
            <person name="Guillou S."/>
            <person name="Cros-Aarteil S."/>
            <person name="Calhoun S."/>
            <person name="Haridas S."/>
            <person name="Kuo A."/>
            <person name="Mondo S."/>
            <person name="Pangilinan J."/>
            <person name="Riley R."/>
            <person name="LaButti K."/>
            <person name="Andreopoulos B."/>
            <person name="Lipzen A."/>
            <person name="Chen C."/>
            <person name="Yan M."/>
            <person name="Daum C."/>
            <person name="Ng V."/>
            <person name="Clum A."/>
            <person name="Steindorff A."/>
            <person name="Ohm R.A."/>
            <person name="Martin F."/>
            <person name="Silar P."/>
            <person name="Natvig D.O."/>
            <person name="Lalanne C."/>
            <person name="Gautier V."/>
            <person name="Ament-Velasquez S.L."/>
            <person name="Kruys A."/>
            <person name="Hutchinson M.I."/>
            <person name="Powell A.J."/>
            <person name="Barry K."/>
            <person name="Miller A.N."/>
            <person name="Grigoriev I.V."/>
            <person name="Debuchy R."/>
            <person name="Gladieux P."/>
            <person name="Hiltunen Thoren M."/>
            <person name="Johannesson H."/>
        </authorList>
    </citation>
    <scope>NUCLEOTIDE SEQUENCE</scope>
    <source>
        <strain evidence="8">CBS 508.74</strain>
    </source>
</reference>
<dbReference type="PANTHER" id="PTHR15341:SF3">
    <property type="entry name" value="NUCLEAR NUCLEIC ACID-BINDING PROTEIN C1D"/>
    <property type="match status" value="1"/>
</dbReference>
<keyword evidence="4 6" id="KW-0694">RNA-binding</keyword>
<dbReference type="EMBL" id="MU853332">
    <property type="protein sequence ID" value="KAK4117433.1"/>
    <property type="molecule type" value="Genomic_DNA"/>
</dbReference>
<evidence type="ECO:0000256" key="4">
    <source>
        <dbReference type="ARBA" id="ARBA00022884"/>
    </source>
</evidence>
<dbReference type="GO" id="GO:0000178">
    <property type="term" value="C:exosome (RNase complex)"/>
    <property type="evidence" value="ECO:0007669"/>
    <property type="project" value="TreeGrafter"/>
</dbReference>
<name>A0AAN6TN07_9PEZI</name>
<sequence>MDLSDITPQLDQLDQDLDQAKEVLKPLLGDLGDLSSKLPLLDKAKLYVLATYAIESLLFSTLRLNGVDTREHSILTELTRVRQYMEKLQKAEAPPVERENTVNTEAAARFLKSDLGDNKDLKEKLSELISRERAKAAAKTSEKKRPAEGTSTTPSQAEESLPKRPKRNGSKKKK</sequence>
<keyword evidence="3 6" id="KW-0698">rRNA processing</keyword>
<evidence type="ECO:0000256" key="3">
    <source>
        <dbReference type="ARBA" id="ARBA00022552"/>
    </source>
</evidence>
<dbReference type="GO" id="GO:0005730">
    <property type="term" value="C:nucleolus"/>
    <property type="evidence" value="ECO:0007669"/>
    <property type="project" value="TreeGrafter"/>
</dbReference>
<dbReference type="GO" id="GO:0000460">
    <property type="term" value="P:maturation of 5.8S rRNA"/>
    <property type="evidence" value="ECO:0007669"/>
    <property type="project" value="TreeGrafter"/>
</dbReference>
<reference evidence="8" key="2">
    <citation type="submission" date="2023-05" db="EMBL/GenBank/DDBJ databases">
        <authorList>
            <consortium name="Lawrence Berkeley National Laboratory"/>
            <person name="Steindorff A."/>
            <person name="Hensen N."/>
            <person name="Bonometti L."/>
            <person name="Westerberg I."/>
            <person name="Brannstrom I.O."/>
            <person name="Guillou S."/>
            <person name="Cros-Aarteil S."/>
            <person name="Calhoun S."/>
            <person name="Haridas S."/>
            <person name="Kuo A."/>
            <person name="Mondo S."/>
            <person name="Pangilinan J."/>
            <person name="Riley R."/>
            <person name="Labutti K."/>
            <person name="Andreopoulos B."/>
            <person name="Lipzen A."/>
            <person name="Chen C."/>
            <person name="Yanf M."/>
            <person name="Daum C."/>
            <person name="Ng V."/>
            <person name="Clum A."/>
            <person name="Ohm R."/>
            <person name="Martin F."/>
            <person name="Silar P."/>
            <person name="Natvig D."/>
            <person name="Lalanne C."/>
            <person name="Gautier V."/>
            <person name="Ament-Velasquez S.L."/>
            <person name="Kruys A."/>
            <person name="Hutchinson M.I."/>
            <person name="Powell A.J."/>
            <person name="Barry K."/>
            <person name="Miller A.N."/>
            <person name="Grigoriev I.V."/>
            <person name="Debuchy R."/>
            <person name="Gladieux P."/>
            <person name="Thoren M.H."/>
            <person name="Johannesson H."/>
        </authorList>
    </citation>
    <scope>NUCLEOTIDE SEQUENCE</scope>
    <source>
        <strain evidence="8">CBS 508.74</strain>
    </source>
</reference>
<keyword evidence="9" id="KW-1185">Reference proteome</keyword>
<keyword evidence="5 6" id="KW-0539">Nucleus</keyword>
<dbReference type="GO" id="GO:0003677">
    <property type="term" value="F:DNA binding"/>
    <property type="evidence" value="ECO:0007669"/>
    <property type="project" value="TreeGrafter"/>
</dbReference>
<accession>A0AAN6TN07</accession>
<comment type="caution">
    <text evidence="8">The sequence shown here is derived from an EMBL/GenBank/DDBJ whole genome shotgun (WGS) entry which is preliminary data.</text>
</comment>
<evidence type="ECO:0000256" key="1">
    <source>
        <dbReference type="ARBA" id="ARBA00004123"/>
    </source>
</evidence>
<dbReference type="InterPro" id="IPR007146">
    <property type="entry name" value="Sas10/Utp3/C1D"/>
</dbReference>
<evidence type="ECO:0000313" key="9">
    <source>
        <dbReference type="Proteomes" id="UP001302812"/>
    </source>
</evidence>
<comment type="similarity">
    <text evidence="2 6">Belongs to the C1D family.</text>
</comment>
<dbReference type="PANTHER" id="PTHR15341">
    <property type="entry name" value="SUN-COR STEROID HORMONE RECEPTOR CO-REPRESSOR"/>
    <property type="match status" value="1"/>
</dbReference>
<dbReference type="GO" id="GO:0010468">
    <property type="term" value="P:regulation of gene expression"/>
    <property type="evidence" value="ECO:0007669"/>
    <property type="project" value="TreeGrafter"/>
</dbReference>
<dbReference type="Pfam" id="PF04000">
    <property type="entry name" value="Sas10_Utp3"/>
    <property type="match status" value="1"/>
</dbReference>
<feature type="compositionally biased region" description="Basic residues" evidence="7">
    <location>
        <begin position="163"/>
        <end position="174"/>
    </location>
</feature>
<evidence type="ECO:0000313" key="8">
    <source>
        <dbReference type="EMBL" id="KAK4117433.1"/>
    </source>
</evidence>
<evidence type="ECO:0000256" key="7">
    <source>
        <dbReference type="SAM" id="MobiDB-lite"/>
    </source>
</evidence>
<evidence type="ECO:0000256" key="6">
    <source>
        <dbReference type="RuleBase" id="RU368003"/>
    </source>
</evidence>
<dbReference type="RefSeq" id="XP_064675003.1">
    <property type="nucleotide sequence ID" value="XM_064817213.1"/>
</dbReference>
<evidence type="ECO:0000256" key="5">
    <source>
        <dbReference type="ARBA" id="ARBA00023242"/>
    </source>
</evidence>
<protein>
    <recommendedName>
        <fullName evidence="6">Exosome complex protein</fullName>
    </recommendedName>
</protein>
<organism evidence="8 9">
    <name type="scientific">Canariomyces notabilis</name>
    <dbReference type="NCBI Taxonomy" id="2074819"/>
    <lineage>
        <taxon>Eukaryota</taxon>
        <taxon>Fungi</taxon>
        <taxon>Dikarya</taxon>
        <taxon>Ascomycota</taxon>
        <taxon>Pezizomycotina</taxon>
        <taxon>Sordariomycetes</taxon>
        <taxon>Sordariomycetidae</taxon>
        <taxon>Sordariales</taxon>
        <taxon>Chaetomiaceae</taxon>
        <taxon>Canariomyces</taxon>
    </lineage>
</organism>
<dbReference type="GO" id="GO:0003723">
    <property type="term" value="F:RNA binding"/>
    <property type="evidence" value="ECO:0007669"/>
    <property type="project" value="UniProtKB-UniRule"/>
</dbReference>
<evidence type="ECO:0000256" key="2">
    <source>
        <dbReference type="ARBA" id="ARBA00009154"/>
    </source>
</evidence>
<dbReference type="GeneID" id="89941338"/>
<dbReference type="InterPro" id="IPR011082">
    <property type="entry name" value="Exosome-assoc_fac/DNA_repair"/>
</dbReference>
<proteinExistence type="inferred from homology"/>
<dbReference type="Proteomes" id="UP001302812">
    <property type="component" value="Unassembled WGS sequence"/>
</dbReference>
<feature type="region of interest" description="Disordered" evidence="7">
    <location>
        <begin position="132"/>
        <end position="174"/>
    </location>
</feature>
<gene>
    <name evidence="8" type="ORF">N656DRAFT_793912</name>
</gene>